<proteinExistence type="inferred from homology"/>
<evidence type="ECO:0000256" key="4">
    <source>
        <dbReference type="ARBA" id="ARBA00022889"/>
    </source>
</evidence>
<dbReference type="Pfam" id="PF00514">
    <property type="entry name" value="Arm"/>
    <property type="match status" value="2"/>
</dbReference>
<dbReference type="InterPro" id="IPR016024">
    <property type="entry name" value="ARM-type_fold"/>
</dbReference>
<evidence type="ECO:0000256" key="5">
    <source>
        <dbReference type="ARBA" id="ARBA00022949"/>
    </source>
</evidence>
<evidence type="ECO:0000256" key="1">
    <source>
        <dbReference type="ARBA" id="ARBA00004282"/>
    </source>
</evidence>
<dbReference type="InterPro" id="IPR011989">
    <property type="entry name" value="ARM-like"/>
</dbReference>
<evidence type="ECO:0000256" key="2">
    <source>
        <dbReference type="ARBA" id="ARBA00005462"/>
    </source>
</evidence>
<dbReference type="GO" id="GO:0098609">
    <property type="term" value="P:cell-cell adhesion"/>
    <property type="evidence" value="ECO:0007669"/>
    <property type="project" value="InterPro"/>
</dbReference>
<protein>
    <submittedName>
        <fullName evidence="7">Uncharacterized protein</fullName>
    </submittedName>
</protein>
<dbReference type="GO" id="GO:0005634">
    <property type="term" value="C:nucleus"/>
    <property type="evidence" value="ECO:0007669"/>
    <property type="project" value="TreeGrafter"/>
</dbReference>
<dbReference type="GO" id="GO:0005912">
    <property type="term" value="C:adherens junction"/>
    <property type="evidence" value="ECO:0007669"/>
    <property type="project" value="TreeGrafter"/>
</dbReference>
<keyword evidence="4" id="KW-0130">Cell adhesion</keyword>
<comment type="similarity">
    <text evidence="2">Belongs to the beta-catenin family.</text>
</comment>
<dbReference type="InterPro" id="IPR000225">
    <property type="entry name" value="Armadillo"/>
</dbReference>
<feature type="repeat" description="ARM" evidence="6">
    <location>
        <begin position="285"/>
        <end position="328"/>
    </location>
</feature>
<dbReference type="Gene3D" id="1.25.10.10">
    <property type="entry name" value="Leucine-rich Repeat Variant"/>
    <property type="match status" value="1"/>
</dbReference>
<dbReference type="AlphaFoldDB" id="A0A8C4QHH6"/>
<dbReference type="PROSITE" id="PS50176">
    <property type="entry name" value="ARM_REPEAT"/>
    <property type="match status" value="2"/>
</dbReference>
<comment type="subcellular location">
    <subcellularLocation>
        <location evidence="1">Cell junction</location>
    </subcellularLocation>
</comment>
<evidence type="ECO:0000313" key="8">
    <source>
        <dbReference type="Proteomes" id="UP000694388"/>
    </source>
</evidence>
<dbReference type="PANTHER" id="PTHR10372:SF27">
    <property type="entry name" value="ADHERENS JUNCTION PROTEIN P120"/>
    <property type="match status" value="1"/>
</dbReference>
<keyword evidence="3" id="KW-0677">Repeat</keyword>
<dbReference type="GeneTree" id="ENSGT00940000154952"/>
<dbReference type="SUPFAM" id="SSF48371">
    <property type="entry name" value="ARM repeat"/>
    <property type="match status" value="1"/>
</dbReference>
<reference evidence="7" key="2">
    <citation type="submission" date="2025-09" db="UniProtKB">
        <authorList>
            <consortium name="Ensembl"/>
        </authorList>
    </citation>
    <scope>IDENTIFICATION</scope>
</reference>
<evidence type="ECO:0000256" key="3">
    <source>
        <dbReference type="ARBA" id="ARBA00022737"/>
    </source>
</evidence>
<keyword evidence="5" id="KW-0965">Cell junction</keyword>
<dbReference type="PANTHER" id="PTHR10372">
    <property type="entry name" value="PLAKOPHILLIN-RELATED"/>
    <property type="match status" value="1"/>
</dbReference>
<feature type="repeat" description="ARM" evidence="6">
    <location>
        <begin position="241"/>
        <end position="274"/>
    </location>
</feature>
<dbReference type="Proteomes" id="UP000694388">
    <property type="component" value="Unplaced"/>
</dbReference>
<dbReference type="GO" id="GO:0005737">
    <property type="term" value="C:cytoplasm"/>
    <property type="evidence" value="ECO:0007669"/>
    <property type="project" value="TreeGrafter"/>
</dbReference>
<evidence type="ECO:0000256" key="6">
    <source>
        <dbReference type="PROSITE-ProRule" id="PRU00259"/>
    </source>
</evidence>
<dbReference type="Ensembl" id="ENSEBUT00000015323.1">
    <property type="protein sequence ID" value="ENSEBUP00000014747.1"/>
    <property type="gene ID" value="ENSEBUG00000009290.1"/>
</dbReference>
<dbReference type="GO" id="GO:0005886">
    <property type="term" value="C:plasma membrane"/>
    <property type="evidence" value="ECO:0007669"/>
    <property type="project" value="TreeGrafter"/>
</dbReference>
<dbReference type="InterPro" id="IPR028435">
    <property type="entry name" value="Plakophilin/d_Catenin"/>
</dbReference>
<evidence type="ECO:0000313" key="7">
    <source>
        <dbReference type="Ensembl" id="ENSEBUP00000014747.1"/>
    </source>
</evidence>
<organism evidence="7 8">
    <name type="scientific">Eptatretus burgeri</name>
    <name type="common">Inshore hagfish</name>
    <dbReference type="NCBI Taxonomy" id="7764"/>
    <lineage>
        <taxon>Eukaryota</taxon>
        <taxon>Metazoa</taxon>
        <taxon>Chordata</taxon>
        <taxon>Craniata</taxon>
        <taxon>Vertebrata</taxon>
        <taxon>Cyclostomata</taxon>
        <taxon>Myxini</taxon>
        <taxon>Myxiniformes</taxon>
        <taxon>Myxinidae</taxon>
        <taxon>Eptatretinae</taxon>
        <taxon>Eptatretus</taxon>
    </lineage>
</organism>
<accession>A0A8C4QHH6</accession>
<name>A0A8C4QHH6_EPTBU</name>
<keyword evidence="8" id="KW-1185">Reference proteome</keyword>
<sequence>PWYPRPSPLMAHRLPLLSQSTCGRLQSSTLCLGSAPQEMQFERLTRELEAEHHSLANQLERCRLSSEAGSMSKAQFHICWDLFVGNVMWELYSKTLHKVIISDSVCGCLATRHAMELTASRRLQSQRLGSGSETASFLALQISALSGQQNNVGQGSTAEPSVLSLLSRTICKIVHLRGSKPEMNDAVCAFTREFGWRDPELPEVIQLLQHEFPSVQANAAAYLQHVCFGEDAIKAEVRKLGGIPLLMDLLDHRASEVQRCACGALRNLVYGRANDANKLAIKGCAGVPALARLLRKSGDTETRELVTGVLWNLSSCDALKMPILQDALIVLVNSVLLPHHESRSYFLEDKHPGVLTNTTGCLRNVSSAGEEARKRMRECEGLVEALLGIIKVTLSTRDVNGKVGHIHAAERLPRNVPAKRTDHWE</sequence>
<reference evidence="7" key="1">
    <citation type="submission" date="2025-08" db="UniProtKB">
        <authorList>
            <consortium name="Ensembl"/>
        </authorList>
    </citation>
    <scope>IDENTIFICATION</scope>
</reference>
<dbReference type="SMART" id="SM00185">
    <property type="entry name" value="ARM"/>
    <property type="match status" value="3"/>
</dbReference>